<evidence type="ECO:0000256" key="5">
    <source>
        <dbReference type="PIRSR" id="PIRSR017617-1"/>
    </source>
</evidence>
<feature type="domain" description="Aromatic amino acid beta-eliminating lyase/threonine aldolase" evidence="6">
    <location>
        <begin position="4"/>
        <end position="287"/>
    </location>
</feature>
<name>A0A1Y0ISS4_9BACL</name>
<dbReference type="Gene3D" id="3.90.1150.10">
    <property type="entry name" value="Aspartate Aminotransferase, domain 1"/>
    <property type="match status" value="1"/>
</dbReference>
<dbReference type="GO" id="GO:0006567">
    <property type="term" value="P:L-threonine catabolic process"/>
    <property type="evidence" value="ECO:0007669"/>
    <property type="project" value="TreeGrafter"/>
</dbReference>
<dbReference type="InterPro" id="IPR001597">
    <property type="entry name" value="ArAA_b-elim_lyase/Thr_aldolase"/>
</dbReference>
<dbReference type="Gene3D" id="3.40.640.10">
    <property type="entry name" value="Type I PLP-dependent aspartate aminotransferase-like (Major domain)"/>
    <property type="match status" value="1"/>
</dbReference>
<dbReference type="InterPro" id="IPR015421">
    <property type="entry name" value="PyrdxlP-dep_Trfase_major"/>
</dbReference>
<dbReference type="SUPFAM" id="SSF53383">
    <property type="entry name" value="PLP-dependent transferases"/>
    <property type="match status" value="1"/>
</dbReference>
<dbReference type="GO" id="GO:0005829">
    <property type="term" value="C:cytosol"/>
    <property type="evidence" value="ECO:0007669"/>
    <property type="project" value="TreeGrafter"/>
</dbReference>
<evidence type="ECO:0000256" key="3">
    <source>
        <dbReference type="ARBA" id="ARBA00022898"/>
    </source>
</evidence>
<evidence type="ECO:0000256" key="2">
    <source>
        <dbReference type="ARBA" id="ARBA00006966"/>
    </source>
</evidence>
<dbReference type="Proteomes" id="UP000195437">
    <property type="component" value="Chromosome"/>
</dbReference>
<protein>
    <recommendedName>
        <fullName evidence="6">Aromatic amino acid beta-eliminating lyase/threonine aldolase domain-containing protein</fullName>
    </recommendedName>
</protein>
<dbReference type="InterPro" id="IPR023603">
    <property type="entry name" value="Low_specificity_L-TA-like"/>
</dbReference>
<dbReference type="NCBIfam" id="NF041359">
    <property type="entry name" value="GntG_guanitoxin"/>
    <property type="match status" value="1"/>
</dbReference>
<dbReference type="OrthoDB" id="9774495at2"/>
<keyword evidence="4" id="KW-0456">Lyase</keyword>
<dbReference type="CDD" id="cd06502">
    <property type="entry name" value="TA_like"/>
    <property type="match status" value="1"/>
</dbReference>
<sequence>MYIDLRSDTVTKPTEEMRRAMYEAEVGDDVMRDDPTVIKLEETAAEILGKEAALYVSSGTLGNQIAIQTLTRSGDEVILEQDAHIYLYEGAGHAVYAGVSTKTLPGVRGAMNPEDVRKAIRTENIHHPRTGLICVENTHNKAGGTILPLEHLEAVSKIAKEHGVPVHMDGARLFNAVVGSGHKASAFTQYVDTVQVCFSKGLGAPVGSVLAGSKEVIEQARFIRKRMGGGMRQVGVIAAPALIALTKMVDRLAEDHANAKLLANGLAEMKGLQMDVSSVDTNIVIVNVANSGLSELEFVARLKDEGVLCGDFGPELVRFVTHKDVTTEQIQDALVKIGRVVRGVA</sequence>
<evidence type="ECO:0000256" key="4">
    <source>
        <dbReference type="ARBA" id="ARBA00023239"/>
    </source>
</evidence>
<evidence type="ECO:0000259" key="6">
    <source>
        <dbReference type="Pfam" id="PF01212"/>
    </source>
</evidence>
<dbReference type="PANTHER" id="PTHR48097:SF9">
    <property type="entry name" value="L-THREONINE ALDOLASE"/>
    <property type="match status" value="1"/>
</dbReference>
<evidence type="ECO:0000256" key="1">
    <source>
        <dbReference type="ARBA" id="ARBA00001933"/>
    </source>
</evidence>
<evidence type="ECO:0000313" key="7">
    <source>
        <dbReference type="EMBL" id="ARU63571.1"/>
    </source>
</evidence>
<accession>A0A1Y0ISS4</accession>
<gene>
    <name evidence="7" type="ORF">CBW65_23080</name>
</gene>
<reference evidence="8" key="1">
    <citation type="submission" date="2017-05" db="EMBL/GenBank/DDBJ databases">
        <authorList>
            <person name="Sung H."/>
        </authorList>
    </citation>
    <scope>NUCLEOTIDE SEQUENCE [LARGE SCALE GENOMIC DNA]</scope>
    <source>
        <strain evidence="8">AR23208</strain>
    </source>
</reference>
<comment type="similarity">
    <text evidence="2">Belongs to the threonine aldolase family.</text>
</comment>
<dbReference type="Pfam" id="PF01212">
    <property type="entry name" value="Beta_elim_lyase"/>
    <property type="match status" value="1"/>
</dbReference>
<keyword evidence="3" id="KW-0663">Pyridoxal phosphate</keyword>
<proteinExistence type="inferred from homology"/>
<dbReference type="InterPro" id="IPR015424">
    <property type="entry name" value="PyrdxlP-dep_Trfase"/>
</dbReference>
<dbReference type="RefSeq" id="WP_087458907.1">
    <property type="nucleotide sequence ID" value="NZ_CP021434.1"/>
</dbReference>
<dbReference type="EMBL" id="CP021434">
    <property type="protein sequence ID" value="ARU63571.1"/>
    <property type="molecule type" value="Genomic_DNA"/>
</dbReference>
<keyword evidence="8" id="KW-1185">Reference proteome</keyword>
<evidence type="ECO:0000313" key="8">
    <source>
        <dbReference type="Proteomes" id="UP000195437"/>
    </source>
</evidence>
<comment type="cofactor">
    <cofactor evidence="1">
        <name>pyridoxal 5'-phosphate</name>
        <dbReference type="ChEBI" id="CHEBI:597326"/>
    </cofactor>
</comment>
<dbReference type="FunFam" id="3.90.1150.10:FF:000041">
    <property type="entry name" value="Low-specificity L-threonine aldolase"/>
    <property type="match status" value="1"/>
</dbReference>
<organism evidence="7 8">
    <name type="scientific">Tumebacillus avium</name>
    <dbReference type="NCBI Taxonomy" id="1903704"/>
    <lineage>
        <taxon>Bacteria</taxon>
        <taxon>Bacillati</taxon>
        <taxon>Bacillota</taxon>
        <taxon>Bacilli</taxon>
        <taxon>Bacillales</taxon>
        <taxon>Alicyclobacillaceae</taxon>
        <taxon>Tumebacillus</taxon>
    </lineage>
</organism>
<dbReference type="FunFam" id="3.40.640.10:FF:000030">
    <property type="entry name" value="Low-specificity L-threonine aldolase"/>
    <property type="match status" value="1"/>
</dbReference>
<dbReference type="PANTHER" id="PTHR48097">
    <property type="entry name" value="L-THREONINE ALDOLASE-RELATED"/>
    <property type="match status" value="1"/>
</dbReference>
<feature type="modified residue" description="N6-(pyridoxal phosphate)lysine" evidence="5">
    <location>
        <position position="200"/>
    </location>
</feature>
<dbReference type="PIRSF" id="PIRSF017617">
    <property type="entry name" value="Thr_aldolase"/>
    <property type="match status" value="1"/>
</dbReference>
<dbReference type="InterPro" id="IPR015422">
    <property type="entry name" value="PyrdxlP-dep_Trfase_small"/>
</dbReference>
<dbReference type="AlphaFoldDB" id="A0A1Y0ISS4"/>
<dbReference type="KEGG" id="tum:CBW65_23080"/>
<dbReference type="GO" id="GO:0008732">
    <property type="term" value="F:L-allo-threonine aldolase activity"/>
    <property type="evidence" value="ECO:0007669"/>
    <property type="project" value="TreeGrafter"/>
</dbReference>
<dbReference type="GO" id="GO:0006545">
    <property type="term" value="P:glycine biosynthetic process"/>
    <property type="evidence" value="ECO:0007669"/>
    <property type="project" value="TreeGrafter"/>
</dbReference>